<dbReference type="PANTHER" id="PTHR47129:SF1">
    <property type="entry name" value="NMRA-LIKE DOMAIN-CONTAINING PROTEIN"/>
    <property type="match status" value="1"/>
</dbReference>
<dbReference type="InterPro" id="IPR008030">
    <property type="entry name" value="NmrA-like"/>
</dbReference>
<dbReference type="InterPro" id="IPR036291">
    <property type="entry name" value="NAD(P)-bd_dom_sf"/>
</dbReference>
<protein>
    <submittedName>
        <fullName evidence="2">NADPH:quinone oxidoreductase 2</fullName>
    </submittedName>
</protein>
<evidence type="ECO:0000313" key="2">
    <source>
        <dbReference type="EMBL" id="GAL33976.1"/>
    </source>
</evidence>
<reference evidence="2 3" key="1">
    <citation type="submission" date="2014-09" db="EMBL/GenBank/DDBJ databases">
        <title>Vibrio maritimus JCM 19240. (C210) whole genome shotgun sequence.</title>
        <authorList>
            <person name="Sawabe T."/>
            <person name="Meirelles P."/>
            <person name="Nakanishi M."/>
            <person name="Sayaka M."/>
            <person name="Hattori M."/>
            <person name="Ohkuma M."/>
        </authorList>
    </citation>
    <scope>NUCLEOTIDE SEQUENCE [LARGE SCALE GENOMIC DNA]</scope>
    <source>
        <strain evidence="2 3">JCM 19240</strain>
    </source>
</reference>
<dbReference type="Gene3D" id="3.40.50.720">
    <property type="entry name" value="NAD(P)-binding Rossmann-like Domain"/>
    <property type="match status" value="1"/>
</dbReference>
<evidence type="ECO:0000313" key="3">
    <source>
        <dbReference type="Proteomes" id="UP000029224"/>
    </source>
</evidence>
<dbReference type="Pfam" id="PF05368">
    <property type="entry name" value="NmrA"/>
    <property type="match status" value="1"/>
</dbReference>
<evidence type="ECO:0000259" key="1">
    <source>
        <dbReference type="Pfam" id="PF05368"/>
    </source>
</evidence>
<sequence length="298" mass="32734">MSDKKYLVTGANSKLGKLVISFLLNEYQIKPSQLIATSRNPATLQSLADQGIETRAADYANKDSMVQAFKGVENLLLISMDAVGKRDELHTNAVQAAEEAGVKFIAYTSMPNPDASPVFFAFEHEATEKAIAQSRIPAWKILRNNWYFENLIDFYANVLHTKAWLTASGEGRHAQISRTDLALAAAAALVNSESGKETITLNGPESLTTSEMATLINQVLDISINVVHLSEEALEEQLESFQVPADAIIFATTMDRHLKENKSDGTSEAFEVLTGKKPQLFADWLQENKQSLKAISNA</sequence>
<dbReference type="Gene3D" id="3.90.25.10">
    <property type="entry name" value="UDP-galactose 4-epimerase, domain 1"/>
    <property type="match status" value="1"/>
</dbReference>
<dbReference type="PANTHER" id="PTHR47129">
    <property type="entry name" value="QUINONE OXIDOREDUCTASE 2"/>
    <property type="match status" value="1"/>
</dbReference>
<dbReference type="EMBL" id="BBMT01000004">
    <property type="protein sequence ID" value="GAL33976.1"/>
    <property type="molecule type" value="Genomic_DNA"/>
</dbReference>
<dbReference type="AlphaFoldDB" id="A0A090T200"/>
<dbReference type="Proteomes" id="UP000029224">
    <property type="component" value="Unassembled WGS sequence"/>
</dbReference>
<gene>
    <name evidence="2" type="ORF">JCM19240_884</name>
</gene>
<dbReference type="InterPro" id="IPR052718">
    <property type="entry name" value="NmrA-type_oxidoreductase"/>
</dbReference>
<reference evidence="2 3" key="2">
    <citation type="submission" date="2014-09" db="EMBL/GenBank/DDBJ databases">
        <authorList>
            <consortium name="NBRP consortium"/>
            <person name="Sawabe T."/>
            <person name="Meirelles P."/>
            <person name="Nakanishi M."/>
            <person name="Sayaka M."/>
            <person name="Hattori M."/>
            <person name="Ohkuma M."/>
        </authorList>
    </citation>
    <scope>NUCLEOTIDE SEQUENCE [LARGE SCALE GENOMIC DNA]</scope>
    <source>
        <strain evidence="2 3">JCM 19240</strain>
    </source>
</reference>
<comment type="caution">
    <text evidence="2">The sequence shown here is derived from an EMBL/GenBank/DDBJ whole genome shotgun (WGS) entry which is preliminary data.</text>
</comment>
<name>A0A090T200_9VIBR</name>
<proteinExistence type="predicted"/>
<dbReference type="OrthoDB" id="5510591at2"/>
<dbReference type="SUPFAM" id="SSF51735">
    <property type="entry name" value="NAD(P)-binding Rossmann-fold domains"/>
    <property type="match status" value="1"/>
</dbReference>
<accession>A0A090T200</accession>
<organism evidence="2 3">
    <name type="scientific">Vibrio maritimus</name>
    <dbReference type="NCBI Taxonomy" id="990268"/>
    <lineage>
        <taxon>Bacteria</taxon>
        <taxon>Pseudomonadati</taxon>
        <taxon>Pseudomonadota</taxon>
        <taxon>Gammaproteobacteria</taxon>
        <taxon>Vibrionales</taxon>
        <taxon>Vibrionaceae</taxon>
        <taxon>Vibrio</taxon>
    </lineage>
</organism>
<keyword evidence="3" id="KW-1185">Reference proteome</keyword>
<feature type="domain" description="NmrA-like" evidence="1">
    <location>
        <begin position="3"/>
        <end position="260"/>
    </location>
</feature>